<evidence type="ECO:0000313" key="2">
    <source>
        <dbReference type="Proteomes" id="UP000182836"/>
    </source>
</evidence>
<organism evidence="1 2">
    <name type="scientific">Aneurinibacillus migulanus</name>
    <name type="common">Bacillus migulanus</name>
    <dbReference type="NCBI Taxonomy" id="47500"/>
    <lineage>
        <taxon>Bacteria</taxon>
        <taxon>Bacillati</taxon>
        <taxon>Bacillota</taxon>
        <taxon>Bacilli</taxon>
        <taxon>Bacillales</taxon>
        <taxon>Paenibacillaceae</taxon>
        <taxon>Aneurinibacillus group</taxon>
        <taxon>Aneurinibacillus</taxon>
    </lineage>
</organism>
<gene>
    <name evidence="1" type="ORF">SAMN04487909_10660</name>
</gene>
<sequence length="200" mass="23281">MSLMEYMDEKLIELINFMQEKAAQQAEEDDREELLLEEMEEISLLENRVQISLPRAFDIMSPEIAALKYPSEKRPNVIYTDESTTINIGFNYTKTPLDSKEMDVFKDDMVQILQKTQPIAQWFEDGVEEVDRETIGYCEFLVSALDANVYVLLFFVELDGNALLCTFNCLEHEMKEWKPIAREIMYSVKIHTVAKGEIDI</sequence>
<evidence type="ECO:0000313" key="1">
    <source>
        <dbReference type="EMBL" id="SDI65618.1"/>
    </source>
</evidence>
<reference evidence="1 2" key="1">
    <citation type="submission" date="2016-10" db="EMBL/GenBank/DDBJ databases">
        <authorList>
            <person name="de Groot N.N."/>
        </authorList>
    </citation>
    <scope>NUCLEOTIDE SEQUENCE [LARGE SCALE GENOMIC DNA]</scope>
    <source>
        <strain evidence="1 2">DSM 2895</strain>
    </source>
</reference>
<dbReference type="EMBL" id="FNED01000006">
    <property type="protein sequence ID" value="SDI65618.1"/>
    <property type="molecule type" value="Genomic_DNA"/>
</dbReference>
<name>A0A1G8MCE7_ANEMI</name>
<protein>
    <submittedName>
        <fullName evidence="1">Uncharacterized protein</fullName>
    </submittedName>
</protein>
<dbReference type="AlphaFoldDB" id="A0A1G8MCE7"/>
<accession>A0A1G8MCE7</accession>
<proteinExistence type="predicted"/>
<dbReference type="Proteomes" id="UP000182836">
    <property type="component" value="Unassembled WGS sequence"/>
</dbReference>